<sequence>NVDLVCVPVCCRDNVDLVPGFNKHICYL</sequence>
<protein>
    <submittedName>
        <fullName evidence="1">Uncharacterized protein</fullName>
    </submittedName>
</protein>
<organism evidence="1 2">
    <name type="scientific">Citrus sinensis</name>
    <name type="common">Sweet orange</name>
    <name type="synonym">Citrus aurantium var. sinensis</name>
    <dbReference type="NCBI Taxonomy" id="2711"/>
    <lineage>
        <taxon>Eukaryota</taxon>
        <taxon>Viridiplantae</taxon>
        <taxon>Streptophyta</taxon>
        <taxon>Embryophyta</taxon>
        <taxon>Tracheophyta</taxon>
        <taxon>Spermatophyta</taxon>
        <taxon>Magnoliopsida</taxon>
        <taxon>eudicotyledons</taxon>
        <taxon>Gunneridae</taxon>
        <taxon>Pentapetalae</taxon>
        <taxon>rosids</taxon>
        <taxon>malvids</taxon>
        <taxon>Sapindales</taxon>
        <taxon>Rutaceae</taxon>
        <taxon>Aurantioideae</taxon>
        <taxon>Citrus</taxon>
    </lineage>
</organism>
<feature type="non-terminal residue" evidence="1">
    <location>
        <position position="1"/>
    </location>
</feature>
<gene>
    <name evidence="1" type="ORF">CISIN_1g0098231mg</name>
</gene>
<name>A0A067G7R7_CITSI</name>
<dbReference type="EMBL" id="KK784889">
    <property type="protein sequence ID" value="KDO71461.1"/>
    <property type="molecule type" value="Genomic_DNA"/>
</dbReference>
<evidence type="ECO:0000313" key="1">
    <source>
        <dbReference type="EMBL" id="KDO71461.1"/>
    </source>
</evidence>
<evidence type="ECO:0000313" key="2">
    <source>
        <dbReference type="Proteomes" id="UP000027120"/>
    </source>
</evidence>
<reference evidence="1 2" key="1">
    <citation type="submission" date="2014-04" db="EMBL/GenBank/DDBJ databases">
        <authorList>
            <consortium name="International Citrus Genome Consortium"/>
            <person name="Gmitter F."/>
            <person name="Chen C."/>
            <person name="Farmerie W."/>
            <person name="Harkins T."/>
            <person name="Desany B."/>
            <person name="Mohiuddin M."/>
            <person name="Kodira C."/>
            <person name="Borodovsky M."/>
            <person name="Lomsadze A."/>
            <person name="Burns P."/>
            <person name="Jenkins J."/>
            <person name="Prochnik S."/>
            <person name="Shu S."/>
            <person name="Chapman J."/>
            <person name="Pitluck S."/>
            <person name="Schmutz J."/>
            <person name="Rokhsar D."/>
        </authorList>
    </citation>
    <scope>NUCLEOTIDE SEQUENCE</scope>
</reference>
<dbReference type="AlphaFoldDB" id="A0A067G7R7"/>
<proteinExistence type="predicted"/>
<dbReference type="Proteomes" id="UP000027120">
    <property type="component" value="Unassembled WGS sequence"/>
</dbReference>
<keyword evidence="2" id="KW-1185">Reference proteome</keyword>
<accession>A0A067G7R7</accession>